<dbReference type="GO" id="GO:0016887">
    <property type="term" value="F:ATP hydrolysis activity"/>
    <property type="evidence" value="ECO:0007669"/>
    <property type="project" value="InterPro"/>
</dbReference>
<dbReference type="InterPro" id="IPR003593">
    <property type="entry name" value="AAA+_ATPase"/>
</dbReference>
<evidence type="ECO:0000256" key="6">
    <source>
        <dbReference type="ARBA" id="ARBA00022840"/>
    </source>
</evidence>
<evidence type="ECO:0000313" key="12">
    <source>
        <dbReference type="EMBL" id="CAB3264791.1"/>
    </source>
</evidence>
<dbReference type="PANTHER" id="PTHR23077:SF9">
    <property type="entry name" value="PEROXISOMAL ATPASE PEX6"/>
    <property type="match status" value="1"/>
</dbReference>
<dbReference type="Gene3D" id="3.40.50.300">
    <property type="entry name" value="P-loop containing nucleotide triphosphate hydrolases"/>
    <property type="match status" value="2"/>
</dbReference>
<keyword evidence="4" id="KW-0547">Nucleotide-binding</keyword>
<dbReference type="InterPro" id="IPR003960">
    <property type="entry name" value="ATPase_AAA_CS"/>
</dbReference>
<proteinExistence type="evidence at transcript level"/>
<protein>
    <recommendedName>
        <fullName evidence="8">Peroxisomal ATPase PEX6</fullName>
    </recommendedName>
    <alternativeName>
        <fullName evidence="9">Peroxin-6</fullName>
    </alternativeName>
</protein>
<dbReference type="GO" id="GO:0005524">
    <property type="term" value="F:ATP binding"/>
    <property type="evidence" value="ECO:0007669"/>
    <property type="project" value="UniProtKB-KW"/>
</dbReference>
<dbReference type="SMART" id="SM00382">
    <property type="entry name" value="AAA"/>
    <property type="match status" value="2"/>
</dbReference>
<gene>
    <name evidence="12" type="primary">Pex6</name>
</gene>
<dbReference type="InterPro" id="IPR027417">
    <property type="entry name" value="P-loop_NTPase"/>
</dbReference>
<dbReference type="GO" id="GO:0016558">
    <property type="term" value="P:protein import into peroxisome matrix"/>
    <property type="evidence" value="ECO:0007669"/>
    <property type="project" value="TreeGrafter"/>
</dbReference>
<dbReference type="PROSITE" id="PS00674">
    <property type="entry name" value="AAA"/>
    <property type="match status" value="1"/>
</dbReference>
<keyword evidence="7" id="KW-0472">Membrane</keyword>
<dbReference type="PANTHER" id="PTHR23077">
    <property type="entry name" value="AAA-FAMILY ATPASE"/>
    <property type="match status" value="1"/>
</dbReference>
<dbReference type="Pfam" id="PF00004">
    <property type="entry name" value="AAA"/>
    <property type="match status" value="2"/>
</dbReference>
<evidence type="ECO:0000256" key="10">
    <source>
        <dbReference type="ARBA" id="ARBA00048778"/>
    </source>
</evidence>
<dbReference type="EMBL" id="LR788929">
    <property type="protein sequence ID" value="CAB3264791.1"/>
    <property type="molecule type" value="mRNA"/>
</dbReference>
<comment type="similarity">
    <text evidence="2">Belongs to the AAA ATPase family.</text>
</comment>
<evidence type="ECO:0000256" key="8">
    <source>
        <dbReference type="ARBA" id="ARBA00034811"/>
    </source>
</evidence>
<evidence type="ECO:0000256" key="3">
    <source>
        <dbReference type="ARBA" id="ARBA00022593"/>
    </source>
</evidence>
<sequence length="1014" mass="113019">MDFHDCQIETLKTWKSSSHPLHLIVDKVKWLTLSGRFNSPVIIVLKKRTEVLSYPAKSSWMCLVQLEHYPNKRACKDESIAFYCSEEFVRHYGISSPICDKSSFAFVSAFPLERILLVATTSETFQWAKEQSFETGLLVSSACNHSLFARQNDMFLSSIHQMYGQDRNDVLQRFRELTTVECLPLQQGLITTNTAVTVVNLQDLPVRDVPLTNENKLVARFCDYIDVSETEEKKLVINKMTQTISSVVCSESFATYFDLLGEEQVELQVLQGDTVVKSRVCQLKVISDEHFCIHMTHKSSPLILDGVTPCQNCLFTLQLPLALWYNIHHPKVPPVKDDFIFKVCKVKLNLPYAREIHVSLVLSPHYSPSSHFDKTLVIFLTTTRILRVGDVIPIDVSDDIDFYEAADAKSCSSKVVYYKVMKLDEDASPEACFQVDLKHTSLYQDGTTNSLVPSLVSNQDGQHLSTGLDKFNEMLKSIMLPYFTSMSFSHSCAVLVSGQPGCGKTSIINTVCNSLCLHVIEVDCLTLVGDTAGSTEAKINEAFRRASVYTPCAIVLEGIDCLGKNRETDQAENRVCIALAEAIQDVAPLNNEQASVFVIATTTEKANVVTEIRTLFLHEVEIEAPGEFERQLMARFVSRNLSLARNVQFDWIAKHTAGFVYSDIWELFRKAVHISHKTIIEKCAVGTKLSWRDEQCVCMAGVVTSHQQVVEALDQMQADRADSIGVPKIPDVKWDDIGGLEEVKNHILDTIQLPLDHPELVSVGLKRSGVLLYGPPGTGKTLLAKAVASQCALSFLSVKGPELINMYIGQSEENVRRVFQRARDAAPCVIFFDELDALAPNRGRSGDSGGVMDRVVSQLLAELDGVNGAEDRDKQVFVIAASNRPDLIDSALLRPGRLDKLLYVGISESRNDQLKVLRAQTKKLNLSPTISLEEVVQRCPLNITGADFYALACDAAMNAIRRHIQLAESRGSLDDQSECVVMQDDLLRAAESIVPSVNAEQLENYKRVKADMAR</sequence>
<keyword evidence="6" id="KW-0067">ATP-binding</keyword>
<dbReference type="SUPFAM" id="SSF52540">
    <property type="entry name" value="P-loop containing nucleoside triphosphate hydrolases"/>
    <property type="match status" value="2"/>
</dbReference>
<evidence type="ECO:0000259" key="11">
    <source>
        <dbReference type="SMART" id="SM00382"/>
    </source>
</evidence>
<dbReference type="GO" id="GO:0005829">
    <property type="term" value="C:cytosol"/>
    <property type="evidence" value="ECO:0007669"/>
    <property type="project" value="TreeGrafter"/>
</dbReference>
<dbReference type="CDD" id="cd19527">
    <property type="entry name" value="RecA-like_PEX6_r2"/>
    <property type="match status" value="1"/>
</dbReference>
<evidence type="ECO:0000256" key="1">
    <source>
        <dbReference type="ARBA" id="ARBA00004370"/>
    </source>
</evidence>
<name>A0A6F9DNM8_9ASCI</name>
<evidence type="ECO:0000256" key="2">
    <source>
        <dbReference type="ARBA" id="ARBA00006914"/>
    </source>
</evidence>
<evidence type="ECO:0000256" key="7">
    <source>
        <dbReference type="ARBA" id="ARBA00023136"/>
    </source>
</evidence>
<evidence type="ECO:0000256" key="5">
    <source>
        <dbReference type="ARBA" id="ARBA00022801"/>
    </source>
</evidence>
<feature type="domain" description="AAA+ ATPase" evidence="11">
    <location>
        <begin position="490"/>
        <end position="638"/>
    </location>
</feature>
<keyword evidence="3" id="KW-0962">Peroxisome biogenesis</keyword>
<feature type="domain" description="AAA+ ATPase" evidence="11">
    <location>
        <begin position="766"/>
        <end position="908"/>
    </location>
</feature>
<dbReference type="InterPro" id="IPR003959">
    <property type="entry name" value="ATPase_AAA_core"/>
</dbReference>
<comment type="subcellular location">
    <subcellularLocation>
        <location evidence="1">Membrane</location>
    </subcellularLocation>
</comment>
<dbReference type="InterPro" id="IPR047533">
    <property type="entry name" value="RecA-like_PEX6_r2"/>
</dbReference>
<evidence type="ECO:0000256" key="9">
    <source>
        <dbReference type="ARBA" id="ARBA00034920"/>
    </source>
</evidence>
<reference evidence="12" key="1">
    <citation type="submission" date="2020-04" db="EMBL/GenBank/DDBJ databases">
        <authorList>
            <person name="Neveu A P."/>
        </authorList>
    </citation>
    <scope>NUCLEOTIDE SEQUENCE</scope>
    <source>
        <tissue evidence="12">Whole embryo</tissue>
    </source>
</reference>
<dbReference type="Gene3D" id="1.10.8.60">
    <property type="match status" value="2"/>
</dbReference>
<organism evidence="12">
    <name type="scientific">Phallusia mammillata</name>
    <dbReference type="NCBI Taxonomy" id="59560"/>
    <lineage>
        <taxon>Eukaryota</taxon>
        <taxon>Metazoa</taxon>
        <taxon>Chordata</taxon>
        <taxon>Tunicata</taxon>
        <taxon>Ascidiacea</taxon>
        <taxon>Phlebobranchia</taxon>
        <taxon>Ascidiidae</taxon>
        <taxon>Phallusia</taxon>
    </lineage>
</organism>
<evidence type="ECO:0000256" key="4">
    <source>
        <dbReference type="ARBA" id="ARBA00022741"/>
    </source>
</evidence>
<dbReference type="GO" id="GO:0005778">
    <property type="term" value="C:peroxisomal membrane"/>
    <property type="evidence" value="ECO:0007669"/>
    <property type="project" value="TreeGrafter"/>
</dbReference>
<keyword evidence="5" id="KW-0378">Hydrolase</keyword>
<accession>A0A6F9DNM8</accession>
<dbReference type="FunFam" id="3.40.50.300:FF:000109">
    <property type="entry name" value="Peroxisomal biogenesis factor 6"/>
    <property type="match status" value="1"/>
</dbReference>
<comment type="catalytic activity">
    <reaction evidence="10">
        <text>ATP + H2O = ADP + phosphate + H(+)</text>
        <dbReference type="Rhea" id="RHEA:13065"/>
        <dbReference type="ChEBI" id="CHEBI:15377"/>
        <dbReference type="ChEBI" id="CHEBI:15378"/>
        <dbReference type="ChEBI" id="CHEBI:30616"/>
        <dbReference type="ChEBI" id="CHEBI:43474"/>
        <dbReference type="ChEBI" id="CHEBI:456216"/>
    </reaction>
    <physiologicalReaction direction="left-to-right" evidence="10">
        <dbReference type="Rhea" id="RHEA:13066"/>
    </physiologicalReaction>
</comment>
<dbReference type="AlphaFoldDB" id="A0A6F9DNM8"/>
<dbReference type="InterPro" id="IPR050168">
    <property type="entry name" value="AAA_ATPase_domain"/>
</dbReference>